<dbReference type="CDD" id="cd06583">
    <property type="entry name" value="PGRP"/>
    <property type="match status" value="1"/>
</dbReference>
<dbReference type="SUPFAM" id="SSF47090">
    <property type="entry name" value="PGBD-like"/>
    <property type="match status" value="1"/>
</dbReference>
<evidence type="ECO:0000256" key="4">
    <source>
        <dbReference type="ARBA" id="ARBA00022801"/>
    </source>
</evidence>
<keyword evidence="8" id="KW-1185">Reference proteome</keyword>
<dbReference type="PANTHER" id="PTHR30417:SF1">
    <property type="entry name" value="N-ACETYLMURAMOYL-L-ALANINE AMIDASE AMID"/>
    <property type="match status" value="1"/>
</dbReference>
<gene>
    <name evidence="7" type="ORF">GCM10009760_26020</name>
</gene>
<evidence type="ECO:0000256" key="3">
    <source>
        <dbReference type="ARBA" id="ARBA00011901"/>
    </source>
</evidence>
<comment type="similarity">
    <text evidence="2">Belongs to the N-acetylmuramoyl-L-alanine amidase 2 family.</text>
</comment>
<dbReference type="Pfam" id="PF01510">
    <property type="entry name" value="Amidase_2"/>
    <property type="match status" value="1"/>
</dbReference>
<keyword evidence="4" id="KW-0378">Hydrolase</keyword>
<name>A0ABN2ZFZ1_9ACTN</name>
<dbReference type="InterPro" id="IPR002477">
    <property type="entry name" value="Peptidoglycan-bd-like"/>
</dbReference>
<dbReference type="Gene3D" id="1.10.101.10">
    <property type="entry name" value="PGBD-like superfamily/PGBD"/>
    <property type="match status" value="1"/>
</dbReference>
<dbReference type="Gene3D" id="3.40.80.10">
    <property type="entry name" value="Peptidoglycan recognition protein-like"/>
    <property type="match status" value="1"/>
</dbReference>
<protein>
    <recommendedName>
        <fullName evidence="3">N-acetylmuramoyl-L-alanine amidase</fullName>
        <ecNumber evidence="3">3.5.1.28</ecNumber>
    </recommendedName>
</protein>
<evidence type="ECO:0000259" key="6">
    <source>
        <dbReference type="SMART" id="SM00644"/>
    </source>
</evidence>
<dbReference type="SMART" id="SM00644">
    <property type="entry name" value="Ami_2"/>
    <property type="match status" value="1"/>
</dbReference>
<dbReference type="Pfam" id="PF01471">
    <property type="entry name" value="PG_binding_1"/>
    <property type="match status" value="1"/>
</dbReference>
<dbReference type="InterPro" id="IPR002502">
    <property type="entry name" value="Amidase_domain"/>
</dbReference>
<organism evidence="7 8">
    <name type="scientific">Kitasatospora kazusensis</name>
    <dbReference type="NCBI Taxonomy" id="407974"/>
    <lineage>
        <taxon>Bacteria</taxon>
        <taxon>Bacillati</taxon>
        <taxon>Actinomycetota</taxon>
        <taxon>Actinomycetes</taxon>
        <taxon>Kitasatosporales</taxon>
        <taxon>Streptomycetaceae</taxon>
        <taxon>Kitasatospora</taxon>
    </lineage>
</organism>
<evidence type="ECO:0000256" key="5">
    <source>
        <dbReference type="ARBA" id="ARBA00023316"/>
    </source>
</evidence>
<accession>A0ABN2ZFZ1</accession>
<evidence type="ECO:0000256" key="2">
    <source>
        <dbReference type="ARBA" id="ARBA00007553"/>
    </source>
</evidence>
<reference evidence="7 8" key="1">
    <citation type="journal article" date="2019" name="Int. J. Syst. Evol. Microbiol.">
        <title>The Global Catalogue of Microorganisms (GCM) 10K type strain sequencing project: providing services to taxonomists for standard genome sequencing and annotation.</title>
        <authorList>
            <consortium name="The Broad Institute Genomics Platform"/>
            <consortium name="The Broad Institute Genome Sequencing Center for Infectious Disease"/>
            <person name="Wu L."/>
            <person name="Ma J."/>
        </authorList>
    </citation>
    <scope>NUCLEOTIDE SEQUENCE [LARGE SCALE GENOMIC DNA]</scope>
    <source>
        <strain evidence="7 8">JCM 14560</strain>
    </source>
</reference>
<evidence type="ECO:0000256" key="1">
    <source>
        <dbReference type="ARBA" id="ARBA00001561"/>
    </source>
</evidence>
<dbReference type="EMBL" id="BAAANT010000012">
    <property type="protein sequence ID" value="GAA2141645.1"/>
    <property type="molecule type" value="Genomic_DNA"/>
</dbReference>
<keyword evidence="5" id="KW-0961">Cell wall biogenesis/degradation</keyword>
<proteinExistence type="inferred from homology"/>
<comment type="catalytic activity">
    <reaction evidence="1">
        <text>Hydrolyzes the link between N-acetylmuramoyl residues and L-amino acid residues in certain cell-wall glycopeptides.</text>
        <dbReference type="EC" id="3.5.1.28"/>
    </reaction>
</comment>
<evidence type="ECO:0000313" key="7">
    <source>
        <dbReference type="EMBL" id="GAA2141645.1"/>
    </source>
</evidence>
<dbReference type="InterPro" id="IPR036366">
    <property type="entry name" value="PGBDSf"/>
</dbReference>
<dbReference type="InterPro" id="IPR051206">
    <property type="entry name" value="NAMLAA_amidase_2"/>
</dbReference>
<dbReference type="InterPro" id="IPR036505">
    <property type="entry name" value="Amidase/PGRP_sf"/>
</dbReference>
<comment type="caution">
    <text evidence="7">The sequence shown here is derived from an EMBL/GenBank/DDBJ whole genome shotgun (WGS) entry which is preliminary data.</text>
</comment>
<sequence>MALFTDANWRGPVPNKRPGAMSSHRLLVVHIEEGSESGSDSWFHNPDAQVSSHFGNPKTGRLDQWVDTDDRAWAEAAYNDVAVSVEHEGNSGDSPTPSQLENDARLLAWLHQQYGTALQVTNDPNGSGVIGHGLLGVAGGNHPDCPGNPILNARQAIVDRAKQILGQGTPGPAPQPEPSFPGWPGRYLSVQSPMLSGDDVRQWQQQMADRGWNITADGWYGPASASIARQFQQEKGLGVDGVVGPATWQAAWTAPVT</sequence>
<dbReference type="EC" id="3.5.1.28" evidence="3"/>
<feature type="domain" description="N-acetylmuramoyl-L-alanine amidase" evidence="6">
    <location>
        <begin position="13"/>
        <end position="147"/>
    </location>
</feature>
<dbReference type="RefSeq" id="WP_344464229.1">
    <property type="nucleotide sequence ID" value="NZ_BAAANT010000012.1"/>
</dbReference>
<dbReference type="SUPFAM" id="SSF55846">
    <property type="entry name" value="N-acetylmuramoyl-L-alanine amidase-like"/>
    <property type="match status" value="1"/>
</dbReference>
<dbReference type="PANTHER" id="PTHR30417">
    <property type="entry name" value="N-ACETYLMURAMOYL-L-ALANINE AMIDASE AMID"/>
    <property type="match status" value="1"/>
</dbReference>
<dbReference type="Proteomes" id="UP001422759">
    <property type="component" value="Unassembled WGS sequence"/>
</dbReference>
<evidence type="ECO:0000313" key="8">
    <source>
        <dbReference type="Proteomes" id="UP001422759"/>
    </source>
</evidence>
<dbReference type="InterPro" id="IPR036365">
    <property type="entry name" value="PGBD-like_sf"/>
</dbReference>